<dbReference type="EMBL" id="CP054698">
    <property type="protein sequence ID" value="QMS90872.1"/>
    <property type="molecule type" value="Genomic_DNA"/>
</dbReference>
<dbReference type="InterPro" id="IPR000413">
    <property type="entry name" value="Integrin_alpha"/>
</dbReference>
<dbReference type="Pfam" id="PF17963">
    <property type="entry name" value="Big_9"/>
    <property type="match status" value="1"/>
</dbReference>
<evidence type="ECO:0000256" key="5">
    <source>
        <dbReference type="SAM" id="MobiDB-lite"/>
    </source>
</evidence>
<dbReference type="PRINTS" id="PR01185">
    <property type="entry name" value="INTEGRINA"/>
</dbReference>
<dbReference type="InterPro" id="IPR028994">
    <property type="entry name" value="Integrin_alpha_N"/>
</dbReference>
<dbReference type="PANTHER" id="PTHR23221:SF7">
    <property type="entry name" value="PHOSPHATIDYLINOSITOL-GLYCAN-SPECIFIC PHOSPHOLIPASE D"/>
    <property type="match status" value="1"/>
</dbReference>
<feature type="region of interest" description="Disordered" evidence="5">
    <location>
        <begin position="1361"/>
        <end position="1380"/>
    </location>
</feature>
<dbReference type="GO" id="GO:0007155">
    <property type="term" value="P:cell adhesion"/>
    <property type="evidence" value="ECO:0007669"/>
    <property type="project" value="InterPro"/>
</dbReference>
<dbReference type="InterPro" id="IPR041690">
    <property type="entry name" value="Cadherin_5"/>
</dbReference>
<accession>A0A7D7LHH4</accession>
<protein>
    <submittedName>
        <fullName evidence="7">FG-GAP repeat protein</fullName>
    </submittedName>
</protein>
<dbReference type="InterPro" id="IPR010221">
    <property type="entry name" value="VCBS_dom"/>
</dbReference>
<dbReference type="KEGG" id="ned:HUN01_26040"/>
<feature type="compositionally biased region" description="Low complexity" evidence="5">
    <location>
        <begin position="1336"/>
        <end position="1346"/>
    </location>
</feature>
<keyword evidence="1" id="KW-0732">Signal</keyword>
<keyword evidence="4" id="KW-0325">Glycoprotein</keyword>
<evidence type="ECO:0000313" key="7">
    <source>
        <dbReference type="EMBL" id="QMS90872.1"/>
    </source>
</evidence>
<evidence type="ECO:0000313" key="8">
    <source>
        <dbReference type="Proteomes" id="UP000514713"/>
    </source>
</evidence>
<dbReference type="PRINTS" id="PR00313">
    <property type="entry name" value="CABNDNGRPT"/>
</dbReference>
<evidence type="ECO:0000256" key="1">
    <source>
        <dbReference type="ARBA" id="ARBA00022729"/>
    </source>
</evidence>
<dbReference type="PANTHER" id="PTHR23221">
    <property type="entry name" value="GLYCOSYLPHOSPHATIDYLINOSITOL PHOSPHOLIPASE D"/>
    <property type="match status" value="1"/>
</dbReference>
<dbReference type="NCBIfam" id="NF012211">
    <property type="entry name" value="tand_rpt_95"/>
    <property type="match status" value="3"/>
</dbReference>
<dbReference type="GO" id="GO:0008305">
    <property type="term" value="C:integrin complex"/>
    <property type="evidence" value="ECO:0007669"/>
    <property type="project" value="InterPro"/>
</dbReference>
<evidence type="ECO:0000256" key="3">
    <source>
        <dbReference type="ARBA" id="ARBA00022801"/>
    </source>
</evidence>
<dbReference type="InterPro" id="IPR018511">
    <property type="entry name" value="Hemolysin-typ_Ca-bd_CS"/>
</dbReference>
<sequence length="1719" mass="172835">MANAVLNLSELNGSNGFVINGIAQFDYSGRSVSSAGDINGDGFDDLIIGATGADPNGQSGAGSSYVVFGSNSGFDAQFNLSTLNGSNGFVINGIAQFDYSGRSVSSAGDINHDGIDDLIIGAGSSYVVFGSNSGFDAQFNPSTLNGSNGFVINGIGSPVSSAGDINGDGFDDLIIGAPNADPNGQYNAGSSYVVFGSNSGFDAQFNPSTLNGSNGFVINSIAAYDRLGSSVSSAGDINGDGFDDLIIGAPNADPNGQYNAGSSYVVFGSNSGFDAQFNLLSLNGSNGFVINGIDGIDRLGSSVSSAGDINGDGFDDLIIGAPGVSTNGQSGVGSSYVVFGSSSGFAANLNLSTLNGSNGFVINGIDSDDNSGSSVSSAGDINGDGFDDLIIGAPFADPNGQSGAGSSYVVFGRSSSFGAQFNLSSLDGSDGFVINGIPFDRSGSSVSSAGDINGDGFDDLIIGVITASPNGQLYAGSSYVVFGFASPTPTNKPPIAVNDTATTDEDTAVNIDVLANDSNSLGVTAINGRTVVVGTAITLSSGALVTLNANGSLTYDPNAQFESLAVGESGSDSFTYTTNNGSLNNTASVNLTINGVNDAPQVTSFNLSSLNGSNGFVINGIDAFDNSGSSVSSAGDINGDGIDDLIIGATGASPNGQDSAGESYVVFGSNSGFDAQFNLSSLNGSNGFVINGIDERDYSGVSVSSAGDINGDGFDDLIIGAPDASTNDQYNNVGSSYVVFGSNSGFDDQLNLSTLNGSNGFVINGIDRYDYSGRSVSSAGDINGDGFDDLIIGAGNASPNGRSTAGSSYVVFGSNSGFDAQLNLSSLNGSNGFVINGITESDRLGSSVSSAGDINGDGFDDLIIGARGADPNGQYGEGSSYVVFGSNSGFDAQLNLSTLNGSNGFVINGIDERDYSGGSVNSAGDINGDGFDDLIIGARGADPNGQYAEGSSYVVFGSNSGFDAQFNLSTLNGRNGFVINGITESDRSGYSVSSARDINGDGFDDLIIGAPNADPNGQYAAGSSYVVFGSNSGFDAQINLSTLNGSNGFVINGIAAYDISGRSVSSAGDINGDGFDDLIIGARGADPNGQSGAGSSYVVFGFQTTATTNEDTAVNILASNILRRYTDVDSDTLTISDFTSPTNGTLSLNDNNTPDNPGDDFFIYTPDANFNGTDSFTFTVSDDNGGTITNTFNLNVKPVNNAPIAVNDRLTTGFNTAVTILATTLLANDTDIDSSNLSITGVSGATNGTAVLNDNGTPGNSTDDFIVFTPINGFSGDANFNYTISDGSLTSTARVAIAVGANISGGGGNDNISAGEGNDNISGGGGNDTIAGNGGDDTISGGAGNDNISGGNGNDLLLGGNGSDTIAGNEGNDNISGGNGNDFLLGGNGSDTIAGNGGNDTISGGNGNDTFVFRLGDGNDTIADFTGTGIGSNPSATVISQLDTLQFIGSGLTARNLQLTQNGDNLELTFLDAASTKVTLQNFQLENLDNLPATGNILFDGQTSVTDSFDVFNANSTQTNLFNKNTVTFLNDLNNNVAGFNNSNDVINGQGGNDIINGNSGDDLLRGGSGDDILIGGEGNDTLVGGRGNDILIGGVGADFFLYNSNADFTTTAVGIDAIADFNSSEGDKIVLDKTTFSAFPLRVAVGIASAPGTGFSNTNDFQITSSAAASTAKIVYDSVSGQLFYNQNGSAAGFGSGGLFATLTGAPTLTASDFMLQA</sequence>
<proteinExistence type="predicted"/>
<evidence type="ECO:0000256" key="4">
    <source>
        <dbReference type="ARBA" id="ARBA00023180"/>
    </source>
</evidence>
<dbReference type="InterPro" id="IPR013519">
    <property type="entry name" value="Int_alpha_beta-p"/>
</dbReference>
<dbReference type="Gene3D" id="2.130.10.130">
    <property type="entry name" value="Integrin alpha, N-terminal"/>
    <property type="match status" value="9"/>
</dbReference>
<feature type="region of interest" description="Disordered" evidence="5">
    <location>
        <begin position="1315"/>
        <end position="1346"/>
    </location>
</feature>
<reference evidence="8" key="1">
    <citation type="submission" date="2020-06" db="EMBL/GenBank/DDBJ databases">
        <title>Nostoc edaphicum CCNP1411 genome.</title>
        <authorList>
            <person name="Fidor A."/>
            <person name="Grabski M."/>
            <person name="Gawor J."/>
            <person name="Gromadka R."/>
            <person name="Wegrzyn G."/>
            <person name="Mazur-Marzec H."/>
        </authorList>
    </citation>
    <scope>NUCLEOTIDE SEQUENCE [LARGE SCALE GENOMIC DNA]</scope>
    <source>
        <strain evidence="8">CCNP1411</strain>
    </source>
</reference>
<evidence type="ECO:0000259" key="6">
    <source>
        <dbReference type="Pfam" id="PF17892"/>
    </source>
</evidence>
<dbReference type="Gene3D" id="2.150.10.10">
    <property type="entry name" value="Serralysin-like metalloprotease, C-terminal"/>
    <property type="match status" value="3"/>
</dbReference>
<dbReference type="SUPFAM" id="SSF51120">
    <property type="entry name" value="beta-Roll"/>
    <property type="match status" value="3"/>
</dbReference>
<dbReference type="SMART" id="SM00191">
    <property type="entry name" value="Int_alpha"/>
    <property type="match status" value="14"/>
</dbReference>
<organism evidence="7 8">
    <name type="scientific">Nostoc edaphicum CCNP1411</name>
    <dbReference type="NCBI Taxonomy" id="1472755"/>
    <lineage>
        <taxon>Bacteria</taxon>
        <taxon>Bacillati</taxon>
        <taxon>Cyanobacteriota</taxon>
        <taxon>Cyanophyceae</taxon>
        <taxon>Nostocales</taxon>
        <taxon>Nostocaceae</taxon>
        <taxon>Nostoc</taxon>
    </lineage>
</organism>
<dbReference type="InterPro" id="IPR011049">
    <property type="entry name" value="Serralysin-like_metalloprot_C"/>
</dbReference>
<dbReference type="InterPro" id="IPR001343">
    <property type="entry name" value="Hemolysn_Ca-bd"/>
</dbReference>
<name>A0A7D7LHH4_9NOSO</name>
<dbReference type="NCBIfam" id="TIGR01965">
    <property type="entry name" value="VCBS_repeat"/>
    <property type="match status" value="1"/>
</dbReference>
<dbReference type="RefSeq" id="WP_181928596.1">
    <property type="nucleotide sequence ID" value="NZ_CP054698.1"/>
</dbReference>
<dbReference type="PROSITE" id="PS51470">
    <property type="entry name" value="FG_GAP"/>
    <property type="match status" value="11"/>
</dbReference>
<gene>
    <name evidence="7" type="ORF">HUN01_26040</name>
</gene>
<keyword evidence="3" id="KW-0378">Hydrolase</keyword>
<dbReference type="Pfam" id="PF00353">
    <property type="entry name" value="HemolysinCabind"/>
    <property type="match status" value="3"/>
</dbReference>
<feature type="domain" description="Cadherin-like" evidence="6">
    <location>
        <begin position="1104"/>
        <end position="1197"/>
    </location>
</feature>
<dbReference type="GO" id="GO:0016787">
    <property type="term" value="F:hydrolase activity"/>
    <property type="evidence" value="ECO:0007669"/>
    <property type="project" value="UniProtKB-KW"/>
</dbReference>
<keyword evidence="2" id="KW-0677">Repeat</keyword>
<keyword evidence="8" id="KW-1185">Reference proteome</keyword>
<dbReference type="Pfam" id="PF17892">
    <property type="entry name" value="Cadherin_5"/>
    <property type="match status" value="2"/>
</dbReference>
<dbReference type="InterPro" id="IPR013517">
    <property type="entry name" value="FG-GAP"/>
</dbReference>
<dbReference type="GO" id="GO:0005509">
    <property type="term" value="F:calcium ion binding"/>
    <property type="evidence" value="ECO:0007669"/>
    <property type="project" value="InterPro"/>
</dbReference>
<dbReference type="SUPFAM" id="SSF69318">
    <property type="entry name" value="Integrin alpha N-terminal domain"/>
    <property type="match status" value="4"/>
</dbReference>
<dbReference type="Proteomes" id="UP000514713">
    <property type="component" value="Chromosome"/>
</dbReference>
<evidence type="ECO:0000256" key="2">
    <source>
        <dbReference type="ARBA" id="ARBA00022737"/>
    </source>
</evidence>
<dbReference type="PROSITE" id="PS00330">
    <property type="entry name" value="HEMOLYSIN_CALCIUM"/>
    <property type="match status" value="5"/>
</dbReference>
<feature type="compositionally biased region" description="Low complexity" evidence="5">
    <location>
        <begin position="1368"/>
        <end position="1380"/>
    </location>
</feature>
<feature type="compositionally biased region" description="Gly residues" evidence="5">
    <location>
        <begin position="1322"/>
        <end position="1335"/>
    </location>
</feature>
<dbReference type="Pfam" id="PF01839">
    <property type="entry name" value="FG-GAP"/>
    <property type="match status" value="14"/>
</dbReference>
<feature type="domain" description="Cadherin-like" evidence="6">
    <location>
        <begin position="1199"/>
        <end position="1299"/>
    </location>
</feature>